<dbReference type="Proteomes" id="UP000298642">
    <property type="component" value="Chromosome"/>
</dbReference>
<dbReference type="AlphaFoldDB" id="A0A4D7AS48"/>
<sequence>MMEYLACFLFGAVVALTGVKVGSFTNGGERQEAAAKKNPDPQAEDDRDEQRRSKEIDEGIQNLMTFSVNGKDGFDVGGL</sequence>
<accession>A0A4D7AS48</accession>
<feature type="region of interest" description="Disordered" evidence="1">
    <location>
        <begin position="29"/>
        <end position="58"/>
    </location>
</feature>
<evidence type="ECO:0000256" key="1">
    <source>
        <dbReference type="SAM" id="MobiDB-lite"/>
    </source>
</evidence>
<dbReference type="RefSeq" id="WP_136891677.1">
    <property type="nucleotide sequence ID" value="NZ_CP034413.3"/>
</dbReference>
<feature type="compositionally biased region" description="Basic and acidic residues" evidence="1">
    <location>
        <begin position="29"/>
        <end position="39"/>
    </location>
</feature>
<protein>
    <submittedName>
        <fullName evidence="2">Uncharacterized protein</fullName>
    </submittedName>
</protein>
<dbReference type="EMBL" id="CP034413">
    <property type="protein sequence ID" value="QCI60655.1"/>
    <property type="molecule type" value="Genomic_DNA"/>
</dbReference>
<dbReference type="KEGG" id="obj:EIO64_16785"/>
<gene>
    <name evidence="2" type="ORF">EIO64_16785</name>
</gene>
<reference evidence="3" key="1">
    <citation type="submission" date="2018-12" db="EMBL/GenBank/DDBJ databases">
        <title>Dusodibacter welbiota gen. nov., sp. nov., isolated from human faeces and emended description of the Oscillibacter genus.</title>
        <authorList>
            <person name="Le Roy T."/>
            <person name="Van der Smissen P."/>
            <person name="Delzenne N."/>
            <person name="Muccioli G."/>
            <person name="Collet J.F."/>
            <person name="Cani P.D."/>
        </authorList>
    </citation>
    <scope>NUCLEOTIDE SEQUENCE [LARGE SCALE GENOMIC DNA]</scope>
    <source>
        <strain evidence="3">J115</strain>
    </source>
</reference>
<name>A0A4D7AS48_9FIRM</name>
<keyword evidence="3" id="KW-1185">Reference proteome</keyword>
<evidence type="ECO:0000313" key="2">
    <source>
        <dbReference type="EMBL" id="QCI60655.1"/>
    </source>
</evidence>
<feature type="compositionally biased region" description="Basic and acidic residues" evidence="1">
    <location>
        <begin position="48"/>
        <end position="57"/>
    </location>
</feature>
<proteinExistence type="predicted"/>
<organism evidence="2 3">
    <name type="scientific">Dysosmobacter welbionis</name>
    <dbReference type="NCBI Taxonomy" id="2093857"/>
    <lineage>
        <taxon>Bacteria</taxon>
        <taxon>Bacillati</taxon>
        <taxon>Bacillota</taxon>
        <taxon>Clostridia</taxon>
        <taxon>Eubacteriales</taxon>
        <taxon>Oscillospiraceae</taxon>
        <taxon>Dysosmobacter</taxon>
    </lineage>
</organism>
<evidence type="ECO:0000313" key="3">
    <source>
        <dbReference type="Proteomes" id="UP000298642"/>
    </source>
</evidence>